<dbReference type="InterPro" id="IPR039068">
    <property type="entry name" value="PqqC-like"/>
</dbReference>
<evidence type="ECO:0000313" key="3">
    <source>
        <dbReference type="Proteomes" id="UP000192911"/>
    </source>
</evidence>
<name>A0A1X7EE48_TRICW</name>
<sequence length="239" mass="27698">MLPLNEISRNLEAIRNVYALHDHPFAKKFELGEFSPDEVRCFTMRIMPASNRFDTSFLRMVSMIPDYRDRIVLLRNSFTEHGDLDPDKAHVNVLARFLHAIDCPEVSIHVEDFSCTIGELSVKRFTVELDEPVVGPLARFLAFETVTPLLFARYYRGLPKIFPKLSARDMEYFLLHIDADPTHEIELLDVIGHHVHGPDDLVVLTNNYELMLSRLKGFLDYEHVHLPKMASQYLARYRG</sequence>
<dbReference type="SMART" id="SM01236">
    <property type="entry name" value="Haem_oxygenase_2"/>
    <property type="match status" value="1"/>
</dbReference>
<dbReference type="AlphaFoldDB" id="A0A1X7EE48"/>
<keyword evidence="1" id="KW-0560">Oxidoreductase</keyword>
<protein>
    <submittedName>
        <fullName evidence="2">Pyrroloquinoline-quinone synthase</fullName>
    </submittedName>
</protein>
<accession>A0A1X7EE48</accession>
<dbReference type="PANTHER" id="PTHR40279:SF3">
    <property type="entry name" value="4-AMINOBENZOATE SYNTHASE"/>
    <property type="match status" value="1"/>
</dbReference>
<dbReference type="GO" id="GO:0016491">
    <property type="term" value="F:oxidoreductase activity"/>
    <property type="evidence" value="ECO:0007669"/>
    <property type="project" value="UniProtKB-KW"/>
</dbReference>
<dbReference type="EMBL" id="FXAH01000005">
    <property type="protein sequence ID" value="SMF32372.1"/>
    <property type="molecule type" value="Genomic_DNA"/>
</dbReference>
<dbReference type="Pfam" id="PF14518">
    <property type="entry name" value="Haem_oxygenas_2"/>
    <property type="match status" value="1"/>
</dbReference>
<dbReference type="GeneID" id="95553654"/>
<dbReference type="SUPFAM" id="SSF48613">
    <property type="entry name" value="Heme oxygenase-like"/>
    <property type="match status" value="1"/>
</dbReference>
<organism evidence="2 3">
    <name type="scientific">Trinickia caryophylli</name>
    <name type="common">Paraburkholderia caryophylli</name>
    <dbReference type="NCBI Taxonomy" id="28094"/>
    <lineage>
        <taxon>Bacteria</taxon>
        <taxon>Pseudomonadati</taxon>
        <taxon>Pseudomonadota</taxon>
        <taxon>Betaproteobacteria</taxon>
        <taxon>Burkholderiales</taxon>
        <taxon>Burkholderiaceae</taxon>
        <taxon>Trinickia</taxon>
    </lineage>
</organism>
<dbReference type="Gene3D" id="1.20.910.10">
    <property type="entry name" value="Heme oxygenase-like"/>
    <property type="match status" value="1"/>
</dbReference>
<gene>
    <name evidence="2" type="ORF">SAMN06295900_105265</name>
</gene>
<dbReference type="OrthoDB" id="480935at2"/>
<dbReference type="InterPro" id="IPR016084">
    <property type="entry name" value="Haem_Oase-like_multi-hlx"/>
</dbReference>
<proteinExistence type="predicted"/>
<dbReference type="PANTHER" id="PTHR40279">
    <property type="entry name" value="PQQC-LIKE PROTEIN"/>
    <property type="match status" value="1"/>
</dbReference>
<dbReference type="RefSeq" id="WP_085227508.1">
    <property type="nucleotide sequence ID" value="NZ_BSQD01000004.1"/>
</dbReference>
<evidence type="ECO:0000256" key="1">
    <source>
        <dbReference type="ARBA" id="ARBA00023002"/>
    </source>
</evidence>
<evidence type="ECO:0000313" key="2">
    <source>
        <dbReference type="EMBL" id="SMF32372.1"/>
    </source>
</evidence>
<dbReference type="Proteomes" id="UP000192911">
    <property type="component" value="Unassembled WGS sequence"/>
</dbReference>
<keyword evidence="3" id="KW-1185">Reference proteome</keyword>
<dbReference type="STRING" id="28094.SAMN06295900_105265"/>
<reference evidence="3" key="1">
    <citation type="submission" date="2017-04" db="EMBL/GenBank/DDBJ databases">
        <authorList>
            <person name="Varghese N."/>
            <person name="Submissions S."/>
        </authorList>
    </citation>
    <scope>NUCLEOTIDE SEQUENCE [LARGE SCALE GENOMIC DNA]</scope>
    <source>
        <strain evidence="3">Ballard 720</strain>
    </source>
</reference>